<gene>
    <name evidence="1" type="ORF">SAMN05660330_04456</name>
</gene>
<evidence type="ECO:0000313" key="2">
    <source>
        <dbReference type="Proteomes" id="UP000199073"/>
    </source>
</evidence>
<dbReference type="RefSeq" id="WP_092226450.1">
    <property type="nucleotide sequence ID" value="NZ_FNJI01000120.1"/>
</dbReference>
<accession>A0A1H0W8T0</accession>
<reference evidence="1 2" key="1">
    <citation type="submission" date="2016-10" db="EMBL/GenBank/DDBJ databases">
        <authorList>
            <person name="de Groot N.N."/>
        </authorList>
    </citation>
    <scope>NUCLEOTIDE SEQUENCE [LARGE SCALE GENOMIC DNA]</scope>
    <source>
        <strain evidence="1 2">DSM 12130</strain>
    </source>
</reference>
<protein>
    <submittedName>
        <fullName evidence="1">Uncharacterized protein</fullName>
    </submittedName>
</protein>
<evidence type="ECO:0000313" key="1">
    <source>
        <dbReference type="EMBL" id="SDP86871.1"/>
    </source>
</evidence>
<sequence length="164" mass="19203">MEKREYKSEEFEFRRQKLLELLDISELQQVDLAKIARINKDTISCCVRGNLKLSNKSIAKIVKSLTSKDLPERIKELDLDINTVQLTATIDKLKLAEEYFIKPASFKKPLPDPPIQQQDHCEEKIEENLILLSKDSHDKIHKFYVQKTHQQSYDHTLGELKLKK</sequence>
<keyword evidence="2" id="KW-1185">Reference proteome</keyword>
<dbReference type="EMBL" id="FNJI01000120">
    <property type="protein sequence ID" value="SDP86871.1"/>
    <property type="molecule type" value="Genomic_DNA"/>
</dbReference>
<dbReference type="OrthoDB" id="9785699at2"/>
<proteinExistence type="predicted"/>
<organism evidence="1 2">
    <name type="scientific">Desulforhopalus singaporensis</name>
    <dbReference type="NCBI Taxonomy" id="91360"/>
    <lineage>
        <taxon>Bacteria</taxon>
        <taxon>Pseudomonadati</taxon>
        <taxon>Thermodesulfobacteriota</taxon>
        <taxon>Desulfobulbia</taxon>
        <taxon>Desulfobulbales</taxon>
        <taxon>Desulfocapsaceae</taxon>
        <taxon>Desulforhopalus</taxon>
    </lineage>
</organism>
<dbReference type="Proteomes" id="UP000199073">
    <property type="component" value="Unassembled WGS sequence"/>
</dbReference>
<dbReference type="AlphaFoldDB" id="A0A1H0W8T0"/>
<name>A0A1H0W8T0_9BACT</name>